<proteinExistence type="inferred from homology"/>
<dbReference type="InterPro" id="IPR007863">
    <property type="entry name" value="Peptidase_M16_C"/>
</dbReference>
<evidence type="ECO:0000256" key="1">
    <source>
        <dbReference type="ARBA" id="ARBA00007261"/>
    </source>
</evidence>
<dbReference type="PROSITE" id="PS00143">
    <property type="entry name" value="INSULINASE"/>
    <property type="match status" value="1"/>
</dbReference>
<comment type="similarity">
    <text evidence="1">Belongs to the peptidase M16 family.</text>
</comment>
<dbReference type="PANTHER" id="PTHR43690">
    <property type="entry name" value="NARDILYSIN"/>
    <property type="match status" value="1"/>
</dbReference>
<evidence type="ECO:0000256" key="3">
    <source>
        <dbReference type="ARBA" id="ARBA00022723"/>
    </source>
</evidence>
<dbReference type="EC" id="3.4.24.55" evidence="9"/>
<keyword evidence="6" id="KW-0482">Metalloprotease</keyword>
<evidence type="ECO:0000259" key="7">
    <source>
        <dbReference type="Pfam" id="PF00675"/>
    </source>
</evidence>
<dbReference type="PANTHER" id="PTHR43690:SF17">
    <property type="entry name" value="PROTEIN YHJJ"/>
    <property type="match status" value="1"/>
</dbReference>
<keyword evidence="5" id="KW-0862">Zinc</keyword>
<dbReference type="Gene3D" id="3.30.830.10">
    <property type="entry name" value="Metalloenzyme, LuxS/M16 peptidase-like"/>
    <property type="match status" value="4"/>
</dbReference>
<accession>A0A5J4S1D8</accession>
<gene>
    <name evidence="9" type="ORF">EZS27_012483</name>
</gene>
<evidence type="ECO:0000256" key="4">
    <source>
        <dbReference type="ARBA" id="ARBA00022801"/>
    </source>
</evidence>
<dbReference type="EMBL" id="SNRY01000524">
    <property type="protein sequence ID" value="KAA6339588.1"/>
    <property type="molecule type" value="Genomic_DNA"/>
</dbReference>
<keyword evidence="2 9" id="KW-0645">Protease</keyword>
<keyword evidence="3" id="KW-0479">Metal-binding</keyword>
<evidence type="ECO:0000256" key="6">
    <source>
        <dbReference type="ARBA" id="ARBA00023049"/>
    </source>
</evidence>
<comment type="caution">
    <text evidence="9">The sequence shown here is derived from an EMBL/GenBank/DDBJ whole genome shotgun (WGS) entry which is preliminary data.</text>
</comment>
<organism evidence="9">
    <name type="scientific">termite gut metagenome</name>
    <dbReference type="NCBI Taxonomy" id="433724"/>
    <lineage>
        <taxon>unclassified sequences</taxon>
        <taxon>metagenomes</taxon>
        <taxon>organismal metagenomes</taxon>
    </lineage>
</organism>
<dbReference type="AlphaFoldDB" id="A0A5J4S1D8"/>
<protein>
    <submittedName>
        <fullName evidence="9">Protease 3</fullName>
        <ecNumber evidence="9">3.4.24.55</ecNumber>
    </submittedName>
</protein>
<dbReference type="InterPro" id="IPR001431">
    <property type="entry name" value="Pept_M16_Zn_BS"/>
</dbReference>
<dbReference type="GO" id="GO:0046872">
    <property type="term" value="F:metal ion binding"/>
    <property type="evidence" value="ECO:0007669"/>
    <property type="project" value="UniProtKB-KW"/>
</dbReference>
<sequence length="942" mass="107314">MKYLFYRLLAASFICCNIGFTFAQQQLPPIPADPNLRIGKLENGLTYYIRKNKLPENRADFYIAQKVGSILEEPEQRGLAHFLEHMCFNGTTHFSGKSLIEYLETIGVKFGTNLNAYTSIDETVYNISNVPVVGEGVIDSCLLILYDWSNDLLLEEGEINKERGVIHEEWRTSMSAGQRFLKKALPQMYAGTKYEDCLPIGSMDVVDNFKYQLLKDYYEKWYRPDLQGIIVVGDIEPDAVEGKIKQLFADIPIQPDAAERIYYPVSDNQEPIIVIEKDKEQSNIQVSVFNKHEATSDDEKGNLGYLVEIYVKQMICNMLNTRLSELRQLPRPPFINAYVFDDDFYAAKTKDAFTGIAVCKEGEIEEGIAALLREIERAHRFGFTESEYVRARAEYLRYLESAYNERDKRKNDSYVEEYVRLFLDNEPAPGIENEYTIFNQIAPNIPVEALNGVLDRLITETNQVITLFLPDKEGLTYPDKEAVQNIIKQVKVEEFTAYVDNVSGEPLISELPEAGKIVSEKYDDVFGTTTLTLSNGIKVVIKKTDFKADEIRMKGVSLGGNSLFSDSEYVNLQIINAVISAGGLGNFSATDLNKALAGKKASASASIGKNTETVNGDCSPKDFETMMQLTYLAFTAPRKDEDAFTSYINRTKASLQNQELHPMVAFSDSITSAIYMNHPRTRRIKANMLDEANYDKILSLYNDRYKDASDFTFIFVGNIDAQEAKPYLELYLASLPAIHRVETFRDLNIPLRKGIYKNEFIKEQETAKASNLILYTGNCTYNQKNNILMSAFEQMMDIVYTEKVREEEGGTYYVSVSGSIDKFPREKFEFEVYFDTDPAKKDKLMEIIYAELDNFIKNGPSEINLNKVKEYMLKKHDEDLKENTYWQAAIDEYYYTGVDRVKDYKLIVNNLTATDLKEFASGLLGQGNKIEVDMISPEKSVE</sequence>
<evidence type="ECO:0000259" key="8">
    <source>
        <dbReference type="Pfam" id="PF05193"/>
    </source>
</evidence>
<dbReference type="GO" id="GO:0004222">
    <property type="term" value="F:metalloendopeptidase activity"/>
    <property type="evidence" value="ECO:0007669"/>
    <property type="project" value="UniProtKB-EC"/>
</dbReference>
<dbReference type="InterPro" id="IPR050626">
    <property type="entry name" value="Peptidase_M16"/>
</dbReference>
<feature type="domain" description="Peptidase M16 C-terminal" evidence="8">
    <location>
        <begin position="693"/>
        <end position="870"/>
    </location>
</feature>
<keyword evidence="4 9" id="KW-0378">Hydrolase</keyword>
<evidence type="ECO:0000313" key="9">
    <source>
        <dbReference type="EMBL" id="KAA6339588.1"/>
    </source>
</evidence>
<feature type="domain" description="Peptidase M16 N-terminal" evidence="7">
    <location>
        <begin position="62"/>
        <end position="186"/>
    </location>
</feature>
<dbReference type="GO" id="GO:0006508">
    <property type="term" value="P:proteolysis"/>
    <property type="evidence" value="ECO:0007669"/>
    <property type="project" value="UniProtKB-KW"/>
</dbReference>
<dbReference type="SUPFAM" id="SSF63411">
    <property type="entry name" value="LuxS/MPP-like metallohydrolase"/>
    <property type="match status" value="4"/>
</dbReference>
<name>A0A5J4S1D8_9ZZZZ</name>
<evidence type="ECO:0000256" key="2">
    <source>
        <dbReference type="ARBA" id="ARBA00022670"/>
    </source>
</evidence>
<dbReference type="InterPro" id="IPR011765">
    <property type="entry name" value="Pept_M16_N"/>
</dbReference>
<dbReference type="Pfam" id="PF05193">
    <property type="entry name" value="Peptidase_M16_C"/>
    <property type="match status" value="2"/>
</dbReference>
<reference evidence="9" key="1">
    <citation type="submission" date="2019-03" db="EMBL/GenBank/DDBJ databases">
        <title>Single cell metagenomics reveals metabolic interactions within the superorganism composed of flagellate Streblomastix strix and complex community of Bacteroidetes bacteria on its surface.</title>
        <authorList>
            <person name="Treitli S.C."/>
            <person name="Kolisko M."/>
            <person name="Husnik F."/>
            <person name="Keeling P."/>
            <person name="Hampl V."/>
        </authorList>
    </citation>
    <scope>NUCLEOTIDE SEQUENCE</scope>
    <source>
        <strain evidence="9">STM</strain>
    </source>
</reference>
<evidence type="ECO:0000256" key="5">
    <source>
        <dbReference type="ARBA" id="ARBA00022833"/>
    </source>
</evidence>
<dbReference type="Pfam" id="PF00675">
    <property type="entry name" value="Peptidase_M16"/>
    <property type="match status" value="1"/>
</dbReference>
<feature type="domain" description="Peptidase M16 C-terminal" evidence="8">
    <location>
        <begin position="209"/>
        <end position="394"/>
    </location>
</feature>
<dbReference type="InterPro" id="IPR011249">
    <property type="entry name" value="Metalloenz_LuxS/M16"/>
</dbReference>